<reference evidence="2" key="1">
    <citation type="submission" date="2021-02" db="EMBL/GenBank/DDBJ databases">
        <authorList>
            <person name="Nowell W R."/>
        </authorList>
    </citation>
    <scope>NUCLEOTIDE SEQUENCE</scope>
</reference>
<evidence type="ECO:0000313" key="3">
    <source>
        <dbReference type="EMBL" id="CAF4533458.1"/>
    </source>
</evidence>
<dbReference type="EMBL" id="CAJOBC010112140">
    <property type="protein sequence ID" value="CAF4533458.1"/>
    <property type="molecule type" value="Genomic_DNA"/>
</dbReference>
<feature type="compositionally biased region" description="Polar residues" evidence="1">
    <location>
        <begin position="33"/>
        <end position="45"/>
    </location>
</feature>
<dbReference type="Proteomes" id="UP000663829">
    <property type="component" value="Unassembled WGS sequence"/>
</dbReference>
<comment type="caution">
    <text evidence="2">The sequence shown here is derived from an EMBL/GenBank/DDBJ whole genome shotgun (WGS) entry which is preliminary data.</text>
</comment>
<evidence type="ECO:0000313" key="4">
    <source>
        <dbReference type="Proteomes" id="UP000663829"/>
    </source>
</evidence>
<keyword evidence="4" id="KW-1185">Reference proteome</keyword>
<evidence type="ECO:0008006" key="5">
    <source>
        <dbReference type="Google" id="ProtNLM"/>
    </source>
</evidence>
<name>A0A816D532_9BILA</name>
<dbReference type="EMBL" id="CAJNOQ010044145">
    <property type="protein sequence ID" value="CAF1632584.1"/>
    <property type="molecule type" value="Genomic_DNA"/>
</dbReference>
<evidence type="ECO:0000256" key="1">
    <source>
        <dbReference type="SAM" id="MobiDB-lite"/>
    </source>
</evidence>
<feature type="region of interest" description="Disordered" evidence="1">
    <location>
        <begin position="23"/>
        <end position="55"/>
    </location>
</feature>
<evidence type="ECO:0000313" key="2">
    <source>
        <dbReference type="EMBL" id="CAF1632584.1"/>
    </source>
</evidence>
<organism evidence="2 4">
    <name type="scientific">Didymodactylos carnosus</name>
    <dbReference type="NCBI Taxonomy" id="1234261"/>
    <lineage>
        <taxon>Eukaryota</taxon>
        <taxon>Metazoa</taxon>
        <taxon>Spiralia</taxon>
        <taxon>Gnathifera</taxon>
        <taxon>Rotifera</taxon>
        <taxon>Eurotatoria</taxon>
        <taxon>Bdelloidea</taxon>
        <taxon>Philodinida</taxon>
        <taxon>Philodinidae</taxon>
        <taxon>Didymodactylos</taxon>
    </lineage>
</organism>
<gene>
    <name evidence="2" type="ORF">GPM918_LOCUS44437</name>
    <name evidence="3" type="ORF">SRO942_LOCUS46291</name>
</gene>
<feature type="compositionally biased region" description="Low complexity" evidence="1">
    <location>
        <begin position="242"/>
        <end position="256"/>
    </location>
</feature>
<dbReference type="AlphaFoldDB" id="A0A816D532"/>
<accession>A0A816D532</accession>
<proteinExistence type="predicted"/>
<dbReference type="Proteomes" id="UP000681722">
    <property type="component" value="Unassembled WGS sequence"/>
</dbReference>
<sequence>MSNIADRTRSRTINPSLLSINSMITDPNEDNEYSNGNVNNPQFQGYSGGSDIGQMGDEESTSTFVKVITSTTQEHSLSLQQQQPSIIDDNQAATSLPNISLNVTTQVHIQHLLDSIVDFSGRNEDVRTWIQRIELLFDLADYTKFKWIKLTALHLTDYALCWYNANKSQFHDWDVFCQMLIKQYSANPIPATTASQTIQVDDNNLTIPRQNDSLVTEISTIRQNHSSTNLSNKELAFTDPLNKPSSSTKFSNSSSTQDFFYHNG</sequence>
<protein>
    <recommendedName>
        <fullName evidence="5">Retrotransposon gag domain-containing protein</fullName>
    </recommendedName>
</protein>
<feature type="region of interest" description="Disordered" evidence="1">
    <location>
        <begin position="242"/>
        <end position="264"/>
    </location>
</feature>